<protein>
    <submittedName>
        <fullName evidence="3">FAD-binding oxidoreductase</fullName>
    </submittedName>
</protein>
<dbReference type="InterPro" id="IPR036188">
    <property type="entry name" value="FAD/NAD-bd_sf"/>
</dbReference>
<evidence type="ECO:0000313" key="4">
    <source>
        <dbReference type="Proteomes" id="UP000325372"/>
    </source>
</evidence>
<evidence type="ECO:0000313" key="3">
    <source>
        <dbReference type="EMBL" id="KAA9130548.1"/>
    </source>
</evidence>
<proteinExistence type="predicted"/>
<reference evidence="3 4" key="1">
    <citation type="submission" date="2019-09" db="EMBL/GenBank/DDBJ databases">
        <title>Wenzhouxiangella sp. Genome sequencing and assembly.</title>
        <authorList>
            <person name="Zhang R."/>
        </authorList>
    </citation>
    <scope>NUCLEOTIDE SEQUENCE [LARGE SCALE GENOMIC DNA]</scope>
    <source>
        <strain evidence="3 4">W260</strain>
    </source>
</reference>
<dbReference type="Gene3D" id="3.30.9.10">
    <property type="entry name" value="D-Amino Acid Oxidase, subunit A, domain 2"/>
    <property type="match status" value="1"/>
</dbReference>
<dbReference type="RefSeq" id="WP_150864852.1">
    <property type="nucleotide sequence ID" value="NZ_VYXP01000007.1"/>
</dbReference>
<gene>
    <name evidence="3" type="ORF">F3N42_12730</name>
</gene>
<dbReference type="SUPFAM" id="SSF51905">
    <property type="entry name" value="FAD/NAD(P)-binding domain"/>
    <property type="match status" value="1"/>
</dbReference>
<dbReference type="AlphaFoldDB" id="A0A5N0T713"/>
<dbReference type="Gene3D" id="3.50.50.60">
    <property type="entry name" value="FAD/NAD(P)-binding domain"/>
    <property type="match status" value="1"/>
</dbReference>
<sequence>MNTTDQPTGHVDSYYAATANDRRRYPALEGTLDVDVAIVGGGFTGIASALTLAERGFRVAVLEAHRIGWGATGRNGGQLIDGISGSHRLETRFGDRARDILARLQWRGNDIVQQRIERYAIDCDYAPGYLEVASNRDHVADLQDQYRALQAAGHEHEFRLLDRDETCHATGTDAYIAALLTRRNGHLHPLNLCLGEARAAADLGALVFEQSPVTTIAHDQRPRVITEHGEVIADQVILGGNAYHRLEPGALSGRLFPAGSYIIATEPLDAATRQRINPLNASICEMKDILDYFRLSADGRMLFGGRCNYSGRDPKSIRSAMAPRMWKLYPELRDTRIDYEWGGKIGIVLNRVPMLGRINDNVWYAQGYSGHGVNTSHIMGEVLADAINGNTEAFDLFAAMPHHRIPGGRVFGNQVLALGMLYYRLRDLLR</sequence>
<dbReference type="PANTHER" id="PTHR13847">
    <property type="entry name" value="SARCOSINE DEHYDROGENASE-RELATED"/>
    <property type="match status" value="1"/>
</dbReference>
<dbReference type="GO" id="GO:0005737">
    <property type="term" value="C:cytoplasm"/>
    <property type="evidence" value="ECO:0007669"/>
    <property type="project" value="TreeGrafter"/>
</dbReference>
<evidence type="ECO:0000256" key="1">
    <source>
        <dbReference type="ARBA" id="ARBA00023002"/>
    </source>
</evidence>
<dbReference type="GO" id="GO:0016491">
    <property type="term" value="F:oxidoreductase activity"/>
    <property type="evidence" value="ECO:0007669"/>
    <property type="project" value="UniProtKB-KW"/>
</dbReference>
<dbReference type="Pfam" id="PF01266">
    <property type="entry name" value="DAO"/>
    <property type="match status" value="1"/>
</dbReference>
<keyword evidence="1" id="KW-0560">Oxidoreductase</keyword>
<comment type="caution">
    <text evidence="3">The sequence shown here is derived from an EMBL/GenBank/DDBJ whole genome shotgun (WGS) entry which is preliminary data.</text>
</comment>
<dbReference type="Proteomes" id="UP000325372">
    <property type="component" value="Unassembled WGS sequence"/>
</dbReference>
<name>A0A5N0T713_9GAMM</name>
<dbReference type="InterPro" id="IPR006076">
    <property type="entry name" value="FAD-dep_OxRdtase"/>
</dbReference>
<evidence type="ECO:0000259" key="2">
    <source>
        <dbReference type="Pfam" id="PF01266"/>
    </source>
</evidence>
<accession>A0A5N0T713</accession>
<dbReference type="PANTHER" id="PTHR13847:SF249">
    <property type="entry name" value="OXIDOREDUCTASE-RELATED"/>
    <property type="match status" value="1"/>
</dbReference>
<keyword evidence="4" id="KW-1185">Reference proteome</keyword>
<dbReference type="EMBL" id="VYXP01000007">
    <property type="protein sequence ID" value="KAA9130548.1"/>
    <property type="molecule type" value="Genomic_DNA"/>
</dbReference>
<organism evidence="3 4">
    <name type="scientific">Marinihelvus fidelis</name>
    <dbReference type="NCBI Taxonomy" id="2613842"/>
    <lineage>
        <taxon>Bacteria</taxon>
        <taxon>Pseudomonadati</taxon>
        <taxon>Pseudomonadota</taxon>
        <taxon>Gammaproteobacteria</taxon>
        <taxon>Chromatiales</taxon>
        <taxon>Wenzhouxiangellaceae</taxon>
        <taxon>Marinihelvus</taxon>
    </lineage>
</organism>
<feature type="domain" description="FAD dependent oxidoreductase" evidence="2">
    <location>
        <begin position="35"/>
        <end position="385"/>
    </location>
</feature>